<name>A0AAV2DI53_9ROSI</name>
<evidence type="ECO:0000256" key="3">
    <source>
        <dbReference type="ARBA" id="ARBA00022833"/>
    </source>
</evidence>
<dbReference type="SUPFAM" id="SSF57716">
    <property type="entry name" value="Glucocorticoid receptor-like (DNA-binding domain)"/>
    <property type="match status" value="1"/>
</dbReference>
<evidence type="ECO:0000256" key="8">
    <source>
        <dbReference type="SAM" id="MobiDB-lite"/>
    </source>
</evidence>
<keyword evidence="3" id="KW-0862">Zinc</keyword>
<dbReference type="GO" id="GO:0006355">
    <property type="term" value="P:regulation of DNA-templated transcription"/>
    <property type="evidence" value="ECO:0007669"/>
    <property type="project" value="InterPro"/>
</dbReference>
<proteinExistence type="predicted"/>
<evidence type="ECO:0000256" key="1">
    <source>
        <dbReference type="ARBA" id="ARBA00022723"/>
    </source>
</evidence>
<evidence type="ECO:0000313" key="10">
    <source>
        <dbReference type="EMBL" id="CAL1373316.1"/>
    </source>
</evidence>
<organism evidence="10 11">
    <name type="scientific">Linum trigynum</name>
    <dbReference type="NCBI Taxonomy" id="586398"/>
    <lineage>
        <taxon>Eukaryota</taxon>
        <taxon>Viridiplantae</taxon>
        <taxon>Streptophyta</taxon>
        <taxon>Embryophyta</taxon>
        <taxon>Tracheophyta</taxon>
        <taxon>Spermatophyta</taxon>
        <taxon>Magnoliopsida</taxon>
        <taxon>eudicotyledons</taxon>
        <taxon>Gunneridae</taxon>
        <taxon>Pentapetalae</taxon>
        <taxon>rosids</taxon>
        <taxon>fabids</taxon>
        <taxon>Malpighiales</taxon>
        <taxon>Linaceae</taxon>
        <taxon>Linum</taxon>
    </lineage>
</organism>
<dbReference type="EMBL" id="OZ034816">
    <property type="protein sequence ID" value="CAL1373316.1"/>
    <property type="molecule type" value="Genomic_DNA"/>
</dbReference>
<dbReference type="Gene3D" id="3.30.50.10">
    <property type="entry name" value="Erythroid Transcription Factor GATA-1, subunit A"/>
    <property type="match status" value="1"/>
</dbReference>
<protein>
    <recommendedName>
        <fullName evidence="9">GATA-type domain-containing protein</fullName>
    </recommendedName>
</protein>
<dbReference type="Pfam" id="PF00320">
    <property type="entry name" value="GATA"/>
    <property type="match status" value="1"/>
</dbReference>
<feature type="region of interest" description="Disordered" evidence="8">
    <location>
        <begin position="1"/>
        <end position="99"/>
    </location>
</feature>
<reference evidence="10 11" key="1">
    <citation type="submission" date="2024-04" db="EMBL/GenBank/DDBJ databases">
        <authorList>
            <person name="Fracassetti M."/>
        </authorList>
    </citation>
    <scope>NUCLEOTIDE SEQUENCE [LARGE SCALE GENOMIC DNA]</scope>
</reference>
<feature type="domain" description="GATA-type" evidence="9">
    <location>
        <begin position="265"/>
        <end position="301"/>
    </location>
</feature>
<feature type="compositionally biased region" description="Low complexity" evidence="8">
    <location>
        <begin position="16"/>
        <end position="33"/>
    </location>
</feature>
<keyword evidence="1" id="KW-0479">Metal-binding</keyword>
<feature type="region of interest" description="Disordered" evidence="8">
    <location>
        <begin position="304"/>
        <end position="327"/>
    </location>
</feature>
<dbReference type="GO" id="GO:0008270">
    <property type="term" value="F:zinc ion binding"/>
    <property type="evidence" value="ECO:0007669"/>
    <property type="project" value="UniProtKB-KW"/>
</dbReference>
<keyword evidence="4" id="KW-0805">Transcription regulation</keyword>
<gene>
    <name evidence="10" type="ORF">LTRI10_LOCUS15250</name>
</gene>
<accession>A0AAV2DI53</accession>
<dbReference type="AlphaFoldDB" id="A0AAV2DI53"/>
<evidence type="ECO:0000256" key="7">
    <source>
        <dbReference type="PROSITE-ProRule" id="PRU00094"/>
    </source>
</evidence>
<sequence>MASQHQNNDGDGKGKGIASASSSSSSGDSTSRSLDLNLSLGFPNHAHAPQSSPNTHPQGRRMSQQYYGGGGSQQSPSHPAPSAFGFFDQQPNYTNNNPSYHYHTSTGGYIYSPAVNGSSNVIDNNAGMGNWLTPAARAAPNRRHSMHHLPSPPAAVADNFNMLMQQQQQGAGGPVNPVGSHVFAAERAPQMYQYNPNGYIGNNSDNYGAAPVLQLAPPSAGVNVMSGYHQYQPPQVAVAAGEGGSNGGAAGGGATPRRRREGNHFPPGKKCLVCRGCDTPMWRRGPHGPKTLCNACGIKYRKEEERTRARQAGNGAGAGGRPNNGGN</sequence>
<evidence type="ECO:0000256" key="4">
    <source>
        <dbReference type="ARBA" id="ARBA00023015"/>
    </source>
</evidence>
<feature type="compositionally biased region" description="Gly residues" evidence="8">
    <location>
        <begin position="314"/>
        <end position="327"/>
    </location>
</feature>
<keyword evidence="5" id="KW-0238">DNA-binding</keyword>
<dbReference type="InterPro" id="IPR013088">
    <property type="entry name" value="Znf_NHR/GATA"/>
</dbReference>
<feature type="compositionally biased region" description="Gly residues" evidence="8">
    <location>
        <begin position="243"/>
        <end position="254"/>
    </location>
</feature>
<dbReference type="PANTHER" id="PTHR47255:SF4">
    <property type="entry name" value="GATA ZINC FINGER DOMAIN-CONTAINING PROTEIN 12"/>
    <property type="match status" value="1"/>
</dbReference>
<dbReference type="Proteomes" id="UP001497516">
    <property type="component" value="Chromosome 3"/>
</dbReference>
<evidence type="ECO:0000256" key="6">
    <source>
        <dbReference type="ARBA" id="ARBA00023163"/>
    </source>
</evidence>
<evidence type="ECO:0000256" key="2">
    <source>
        <dbReference type="ARBA" id="ARBA00022771"/>
    </source>
</evidence>
<dbReference type="InterPro" id="IPR052138">
    <property type="entry name" value="GATA_ZnFinger_Domain"/>
</dbReference>
<dbReference type="InterPro" id="IPR000679">
    <property type="entry name" value="Znf_GATA"/>
</dbReference>
<evidence type="ECO:0000313" key="11">
    <source>
        <dbReference type="Proteomes" id="UP001497516"/>
    </source>
</evidence>
<dbReference type="PROSITE" id="PS50114">
    <property type="entry name" value="GATA_ZN_FINGER_2"/>
    <property type="match status" value="1"/>
</dbReference>
<dbReference type="SMART" id="SM00401">
    <property type="entry name" value="ZnF_GATA"/>
    <property type="match status" value="1"/>
</dbReference>
<feature type="compositionally biased region" description="Polar residues" evidence="8">
    <location>
        <begin position="89"/>
        <end position="99"/>
    </location>
</feature>
<feature type="region of interest" description="Disordered" evidence="8">
    <location>
        <begin position="243"/>
        <end position="265"/>
    </location>
</feature>
<dbReference type="CDD" id="cd00202">
    <property type="entry name" value="ZnF_GATA"/>
    <property type="match status" value="1"/>
</dbReference>
<keyword evidence="6" id="KW-0804">Transcription</keyword>
<dbReference type="GO" id="GO:0043565">
    <property type="term" value="F:sequence-specific DNA binding"/>
    <property type="evidence" value="ECO:0007669"/>
    <property type="project" value="InterPro"/>
</dbReference>
<dbReference type="PANTHER" id="PTHR47255">
    <property type="entry name" value="GATA TRANSCRIPTION FACTOR 22-RELATED"/>
    <property type="match status" value="1"/>
</dbReference>
<keyword evidence="11" id="KW-1185">Reference proteome</keyword>
<evidence type="ECO:0000256" key="5">
    <source>
        <dbReference type="ARBA" id="ARBA00023125"/>
    </source>
</evidence>
<keyword evidence="2 7" id="KW-0863">Zinc-finger</keyword>
<evidence type="ECO:0000259" key="9">
    <source>
        <dbReference type="PROSITE" id="PS50114"/>
    </source>
</evidence>